<evidence type="ECO:0000256" key="7">
    <source>
        <dbReference type="ARBA" id="ARBA00022989"/>
    </source>
</evidence>
<evidence type="ECO:0000256" key="8">
    <source>
        <dbReference type="ARBA" id="ARBA00023136"/>
    </source>
</evidence>
<feature type="transmembrane region" description="Helical" evidence="10">
    <location>
        <begin position="261"/>
        <end position="286"/>
    </location>
</feature>
<evidence type="ECO:0000256" key="6">
    <source>
        <dbReference type="ARBA" id="ARBA00022692"/>
    </source>
</evidence>
<keyword evidence="12" id="KW-1185">Reference proteome</keyword>
<dbReference type="InterPro" id="IPR051327">
    <property type="entry name" value="MATE_MepA_subfamily"/>
</dbReference>
<dbReference type="PANTHER" id="PTHR43823">
    <property type="entry name" value="SPORULATION PROTEIN YKVU"/>
    <property type="match status" value="1"/>
</dbReference>
<keyword evidence="8 10" id="KW-0472">Membrane</keyword>
<evidence type="ECO:0000256" key="1">
    <source>
        <dbReference type="ARBA" id="ARBA00004651"/>
    </source>
</evidence>
<evidence type="ECO:0000313" key="11">
    <source>
        <dbReference type="EMBL" id="MDK2563695.1"/>
    </source>
</evidence>
<keyword evidence="4" id="KW-0813">Transport</keyword>
<keyword evidence="7 10" id="KW-1133">Transmembrane helix</keyword>
<evidence type="ECO:0000256" key="5">
    <source>
        <dbReference type="ARBA" id="ARBA00022475"/>
    </source>
</evidence>
<feature type="transmembrane region" description="Helical" evidence="10">
    <location>
        <begin position="307"/>
        <end position="329"/>
    </location>
</feature>
<feature type="transmembrane region" description="Helical" evidence="10">
    <location>
        <begin position="186"/>
        <end position="209"/>
    </location>
</feature>
<feature type="transmembrane region" description="Helical" evidence="10">
    <location>
        <begin position="87"/>
        <end position="110"/>
    </location>
</feature>
<feature type="transmembrane region" description="Helical" evidence="10">
    <location>
        <begin position="130"/>
        <end position="150"/>
    </location>
</feature>
<reference evidence="11 12" key="1">
    <citation type="submission" date="2023-05" db="EMBL/GenBank/DDBJ databases">
        <title>Rombocin, a short stable natural nisin variant, displays selective antimicrobial activity against Listeria monocytogenes and employs dual mode of action to kill target bacterial strains.</title>
        <authorList>
            <person name="Wambui J."/>
            <person name="Stephan R."/>
            <person name="Kuipers O.P."/>
        </authorList>
    </citation>
    <scope>NUCLEOTIDE SEQUENCE [LARGE SCALE GENOMIC DNA]</scope>
    <source>
        <strain evidence="11 12">RC002</strain>
    </source>
</reference>
<feature type="transmembrane region" description="Helical" evidence="10">
    <location>
        <begin position="12"/>
        <end position="30"/>
    </location>
</feature>
<dbReference type="InterPro" id="IPR045070">
    <property type="entry name" value="MATE_MepA-like"/>
</dbReference>
<dbReference type="PANTHER" id="PTHR43823:SF3">
    <property type="entry name" value="MULTIDRUG EXPORT PROTEIN MEPA"/>
    <property type="match status" value="1"/>
</dbReference>
<dbReference type="CDD" id="cd13143">
    <property type="entry name" value="MATE_MepA_like"/>
    <property type="match status" value="1"/>
</dbReference>
<evidence type="ECO:0000313" key="12">
    <source>
        <dbReference type="Proteomes" id="UP001301012"/>
    </source>
</evidence>
<evidence type="ECO:0000256" key="10">
    <source>
        <dbReference type="SAM" id="Phobius"/>
    </source>
</evidence>
<dbReference type="RefSeq" id="WP_284132633.1">
    <property type="nucleotide sequence ID" value="NZ_JASKYM010000003.1"/>
</dbReference>
<comment type="caution">
    <text evidence="11">The sequence shown here is derived from an EMBL/GenBank/DDBJ whole genome shotgun (WGS) entry which is preliminary data.</text>
</comment>
<comment type="subcellular location">
    <subcellularLocation>
        <location evidence="1">Cell membrane</location>
        <topology evidence="1">Multi-pass membrane protein</topology>
    </subcellularLocation>
</comment>
<dbReference type="PROSITE" id="PS51257">
    <property type="entry name" value="PROKAR_LIPOPROTEIN"/>
    <property type="match status" value="1"/>
</dbReference>
<feature type="transmembrane region" description="Helical" evidence="10">
    <location>
        <begin position="230"/>
        <end position="255"/>
    </location>
</feature>
<feature type="transmembrane region" description="Helical" evidence="10">
    <location>
        <begin position="382"/>
        <end position="404"/>
    </location>
</feature>
<dbReference type="NCBIfam" id="TIGR00797">
    <property type="entry name" value="matE"/>
    <property type="match status" value="1"/>
</dbReference>
<dbReference type="Pfam" id="PF01554">
    <property type="entry name" value="MatE"/>
    <property type="match status" value="2"/>
</dbReference>
<dbReference type="EMBL" id="JASKYM010000003">
    <property type="protein sequence ID" value="MDK2563695.1"/>
    <property type="molecule type" value="Genomic_DNA"/>
</dbReference>
<feature type="transmembrane region" description="Helical" evidence="10">
    <location>
        <begin position="45"/>
        <end position="66"/>
    </location>
</feature>
<feature type="transmembrane region" description="Helical" evidence="10">
    <location>
        <begin position="410"/>
        <end position="429"/>
    </location>
</feature>
<keyword evidence="5" id="KW-1003">Cell membrane</keyword>
<feature type="transmembrane region" description="Helical" evidence="10">
    <location>
        <begin position="355"/>
        <end position="375"/>
    </location>
</feature>
<dbReference type="PIRSF" id="PIRSF006603">
    <property type="entry name" value="DinF"/>
    <property type="match status" value="1"/>
</dbReference>
<protein>
    <recommendedName>
        <fullName evidence="3">Multidrug export protein MepA</fullName>
    </recommendedName>
</protein>
<sequence>MNKYYVLKNFFKYVSLNVIGMIGLSCYILADTFFVSNALGSNGLAALNFSISIYCIINGAGLMIGIGGATKHSILKSQNEDEKANSIFSNTVIIGMIVGIIMLIVGIFLSTPIAKLLGADGVTLTMASNYLTTILCFSPFFILNNIMLAFIRNDGNPRLSMAAMLIGSFSNIVLDYIFIFPFSMGMFGAAFATGLAPIISLCILSSHFIKQNNNFKFIKCKVNIKAIINILGLGLSAFITEISSGLVLILFNLVILDLTGIVGVAAYGIVANVALVVISIFTGIAQGIQPLLSEGYGKNDSILMKRVLKYAITLSLGIATVIYILTLFLSDNIIAAFNSENNAQLVPIATNGLRLYFTGFFFAGSNIVIAAFLSATAKMKSAFVVSIMRGCIAIIPILFILIAFGGMNGVWLSFTFAEIITTITAIIFLTKLESKEQKNGEIMNYEIGK</sequence>
<dbReference type="InterPro" id="IPR002528">
    <property type="entry name" value="MATE_fam"/>
</dbReference>
<dbReference type="InterPro" id="IPR048279">
    <property type="entry name" value="MdtK-like"/>
</dbReference>
<proteinExistence type="inferred from homology"/>
<accession>A0ABT7EDY7</accession>
<evidence type="ECO:0000256" key="4">
    <source>
        <dbReference type="ARBA" id="ARBA00022448"/>
    </source>
</evidence>
<evidence type="ECO:0000256" key="9">
    <source>
        <dbReference type="ARBA" id="ARBA00023251"/>
    </source>
</evidence>
<name>A0ABT7EDY7_9FIRM</name>
<feature type="transmembrane region" description="Helical" evidence="10">
    <location>
        <begin position="162"/>
        <end position="180"/>
    </location>
</feature>
<organism evidence="11 12">
    <name type="scientific">Romboutsia sedimentorum</name>
    <dbReference type="NCBI Taxonomy" id="1368474"/>
    <lineage>
        <taxon>Bacteria</taxon>
        <taxon>Bacillati</taxon>
        <taxon>Bacillota</taxon>
        <taxon>Clostridia</taxon>
        <taxon>Peptostreptococcales</taxon>
        <taxon>Peptostreptococcaceae</taxon>
        <taxon>Romboutsia</taxon>
    </lineage>
</organism>
<dbReference type="Proteomes" id="UP001301012">
    <property type="component" value="Unassembled WGS sequence"/>
</dbReference>
<keyword evidence="6 10" id="KW-0812">Transmembrane</keyword>
<keyword evidence="9" id="KW-0046">Antibiotic resistance</keyword>
<evidence type="ECO:0000256" key="2">
    <source>
        <dbReference type="ARBA" id="ARBA00008417"/>
    </source>
</evidence>
<comment type="similarity">
    <text evidence="2">Belongs to the multi antimicrobial extrusion (MATE) (TC 2.A.66.1) family. MepA subfamily.</text>
</comment>
<evidence type="ECO:0000256" key="3">
    <source>
        <dbReference type="ARBA" id="ARBA00022106"/>
    </source>
</evidence>
<gene>
    <name evidence="11" type="ORF">QOZ84_09050</name>
</gene>